<evidence type="ECO:0000256" key="1">
    <source>
        <dbReference type="SAM" id="MobiDB-lite"/>
    </source>
</evidence>
<gene>
    <name evidence="2" type="ORF">SAMN05421630_106105</name>
</gene>
<dbReference type="Pfam" id="PF09954">
    <property type="entry name" value="DUF2188"/>
    <property type="match status" value="1"/>
</dbReference>
<dbReference type="STRING" id="530584.SAMN05421630_106105"/>
<dbReference type="EMBL" id="FMZE01000006">
    <property type="protein sequence ID" value="SDD14271.1"/>
    <property type="molecule type" value="Genomic_DNA"/>
</dbReference>
<feature type="region of interest" description="Disordered" evidence="1">
    <location>
        <begin position="101"/>
        <end position="200"/>
    </location>
</feature>
<reference evidence="2 3" key="1">
    <citation type="submission" date="2016-10" db="EMBL/GenBank/DDBJ databases">
        <authorList>
            <person name="de Groot N.N."/>
        </authorList>
    </citation>
    <scope>NUCLEOTIDE SEQUENCE [LARGE SCALE GENOMIC DNA]</scope>
    <source>
        <strain evidence="2 3">CGMCC 4.5506</strain>
    </source>
</reference>
<protein>
    <submittedName>
        <fullName evidence="2">Uncharacterized protein</fullName>
    </submittedName>
</protein>
<accession>A0A1G6SC67</accession>
<proteinExistence type="predicted"/>
<dbReference type="Proteomes" id="UP000199494">
    <property type="component" value="Unassembled WGS sequence"/>
</dbReference>
<feature type="compositionally biased region" description="Basic and acidic residues" evidence="1">
    <location>
        <begin position="104"/>
        <end position="117"/>
    </location>
</feature>
<dbReference type="RefSeq" id="WP_245865576.1">
    <property type="nucleotide sequence ID" value="NZ_CP016353.1"/>
</dbReference>
<sequence length="200" mass="22465">MTNKFDELAKRADKHDFAEEMETGTWESETVDDPMISTSIRLPRSVMNEVRAMAEAAGVKPTAWIRRLVESNLSPDGQAPESEFRVDLAARVRRLEEAVLVLSMDHESSQPRPDNRSAGRRRSTRQPVTEGDIHTVPYEGGWANKAEGNKRVSNTAKTKAEAQAKGREMAKQRGVEHVIHKTDGTIGEKNTYPRSRRNRG</sequence>
<feature type="compositionally biased region" description="Basic and acidic residues" evidence="1">
    <location>
        <begin position="158"/>
        <end position="183"/>
    </location>
</feature>
<organism evidence="2 3">
    <name type="scientific">Prauserella marina</name>
    <dbReference type="NCBI Taxonomy" id="530584"/>
    <lineage>
        <taxon>Bacteria</taxon>
        <taxon>Bacillati</taxon>
        <taxon>Actinomycetota</taxon>
        <taxon>Actinomycetes</taxon>
        <taxon>Pseudonocardiales</taxon>
        <taxon>Pseudonocardiaceae</taxon>
        <taxon>Prauserella</taxon>
    </lineage>
</organism>
<dbReference type="AlphaFoldDB" id="A0A1G6SC67"/>
<dbReference type="InterPro" id="IPR018691">
    <property type="entry name" value="DUF2188"/>
</dbReference>
<evidence type="ECO:0000313" key="3">
    <source>
        <dbReference type="Proteomes" id="UP000199494"/>
    </source>
</evidence>
<keyword evidence="3" id="KW-1185">Reference proteome</keyword>
<evidence type="ECO:0000313" key="2">
    <source>
        <dbReference type="EMBL" id="SDD14271.1"/>
    </source>
</evidence>
<name>A0A1G6SC67_9PSEU</name>